<dbReference type="InterPro" id="IPR023875">
    <property type="entry name" value="DNA_repair_put"/>
</dbReference>
<dbReference type="RefSeq" id="WP_182121981.1">
    <property type="nucleotide sequence ID" value="NZ_CP059567.1"/>
</dbReference>
<sequence>MRVILHYNGSFDGLLSAVFEVYARRLPPDQVHLTADAHDTDLFGHSESVAANAEHARRVCERLERQIGRRGMVRLLYGFLVAAPEMPDTFLRLVRLMLARPERRDLLSDYGHIDVLQWAQWVKTVGHEKHRMEAFVRFEELSGSLYLARIAPQYDVLPLIVPHFRRRYPQQHWAIFDTGRAYGVASNETGLYPISHLDTAALTTAYAPQEQDYQRLWRRYFHSSNIAARRNPRLHRQQVPQRYWAYLTEKQPELPG</sequence>
<dbReference type="AlphaFoldDB" id="A0A7D7SGM7"/>
<proteinExistence type="predicted"/>
<dbReference type="InterPro" id="IPR025404">
    <property type="entry name" value="DUF4130"/>
</dbReference>
<feature type="domain" description="DUF4130" evidence="1">
    <location>
        <begin position="88"/>
        <end position="249"/>
    </location>
</feature>
<protein>
    <submittedName>
        <fullName evidence="2">TIGR03915 family putative DNA repair protein</fullName>
    </submittedName>
</protein>
<dbReference type="Proteomes" id="UP000514752">
    <property type="component" value="Chromosome"/>
</dbReference>
<gene>
    <name evidence="2" type="ORF">H3L94_10680</name>
</gene>
<evidence type="ECO:0000313" key="2">
    <source>
        <dbReference type="EMBL" id="QMT40289.1"/>
    </source>
</evidence>
<accession>A0A7D7SGM7</accession>
<organism evidence="2 3">
    <name type="scientific">Neisseria shayeganii</name>
    <dbReference type="NCBI Taxonomy" id="607712"/>
    <lineage>
        <taxon>Bacteria</taxon>
        <taxon>Pseudomonadati</taxon>
        <taxon>Pseudomonadota</taxon>
        <taxon>Betaproteobacteria</taxon>
        <taxon>Neisseriales</taxon>
        <taxon>Neisseriaceae</taxon>
        <taxon>Neisseria</taxon>
    </lineage>
</organism>
<evidence type="ECO:0000313" key="3">
    <source>
        <dbReference type="Proteomes" id="UP000514752"/>
    </source>
</evidence>
<dbReference type="NCBIfam" id="TIGR03915">
    <property type="entry name" value="SAM_7_link_chp"/>
    <property type="match status" value="1"/>
</dbReference>
<reference evidence="2 3" key="1">
    <citation type="submission" date="2020-07" db="EMBL/GenBank/DDBJ databases">
        <title>Genomic diversity of species in the Neisseriaceae family.</title>
        <authorList>
            <person name="Vincent A.T."/>
            <person name="Bernet E."/>
            <person name="Veyrier F.J."/>
        </authorList>
    </citation>
    <scope>NUCLEOTIDE SEQUENCE [LARGE SCALE GENOMIC DNA]</scope>
    <source>
        <strain evidence="2 3">DSM 22244</strain>
    </source>
</reference>
<name>A0A7D7SGM7_9NEIS</name>
<evidence type="ECO:0000259" key="1">
    <source>
        <dbReference type="Pfam" id="PF13566"/>
    </source>
</evidence>
<dbReference type="EMBL" id="CP059567">
    <property type="protein sequence ID" value="QMT40289.1"/>
    <property type="molecule type" value="Genomic_DNA"/>
</dbReference>
<dbReference type="Pfam" id="PF13566">
    <property type="entry name" value="DUF4130"/>
    <property type="match status" value="1"/>
</dbReference>
<dbReference type="KEGG" id="nsg:H3L94_10680"/>